<evidence type="ECO:0000313" key="1">
    <source>
        <dbReference type="EMBL" id="NKE69858.1"/>
    </source>
</evidence>
<gene>
    <name evidence="1" type="ORF">MNODULE_03735</name>
</gene>
<dbReference type="RefSeq" id="WP_168058141.1">
    <property type="nucleotide sequence ID" value="NZ_VTOW01000001.1"/>
</dbReference>
<proteinExistence type="predicted"/>
<protein>
    <submittedName>
        <fullName evidence="1">Uncharacterized protein</fullName>
    </submittedName>
</protein>
<keyword evidence="2" id="KW-1185">Reference proteome</keyword>
<comment type="caution">
    <text evidence="1">The sequence shown here is derived from an EMBL/GenBank/DDBJ whole genome shotgun (WGS) entry which is preliminary data.</text>
</comment>
<organism evidence="1 2">
    <name type="scientific">Candidatus Manganitrophus noduliformans</name>
    <dbReference type="NCBI Taxonomy" id="2606439"/>
    <lineage>
        <taxon>Bacteria</taxon>
        <taxon>Pseudomonadati</taxon>
        <taxon>Nitrospirota</taxon>
        <taxon>Nitrospiria</taxon>
        <taxon>Candidatus Troglogloeales</taxon>
        <taxon>Candidatus Manganitrophaceae</taxon>
        <taxon>Candidatus Manganitrophus</taxon>
    </lineage>
</organism>
<accession>A0A7X6DMW8</accession>
<name>A0A7X6DMW8_9BACT</name>
<dbReference type="Proteomes" id="UP000534783">
    <property type="component" value="Unassembled WGS sequence"/>
</dbReference>
<dbReference type="EMBL" id="VTOW01000001">
    <property type="protein sequence ID" value="NKE69858.1"/>
    <property type="molecule type" value="Genomic_DNA"/>
</dbReference>
<reference evidence="1 2" key="1">
    <citation type="journal article" date="2020" name="Nature">
        <title>Bacterial chemolithoautotrophy via manganese oxidation.</title>
        <authorList>
            <person name="Yu H."/>
            <person name="Leadbetter J.R."/>
        </authorList>
    </citation>
    <scope>NUCLEOTIDE SEQUENCE [LARGE SCALE GENOMIC DNA]</scope>
    <source>
        <strain evidence="1 2">Mn-1</strain>
    </source>
</reference>
<sequence>MKPEIEEIRKILSDPFAKYRAHPVSLGQVRTLLSALAAAQEENKGLGERLAQKGMEYLELHKKSQSLWGALRKYGRHLPSCRAYGQQTRPQRCDCGFISALSRTEKEGG</sequence>
<dbReference type="AlphaFoldDB" id="A0A7X6DMW8"/>
<evidence type="ECO:0000313" key="2">
    <source>
        <dbReference type="Proteomes" id="UP000534783"/>
    </source>
</evidence>